<dbReference type="OrthoDB" id="2606878at2"/>
<dbReference type="AlphaFoldDB" id="A0A5C4T7B9"/>
<dbReference type="RefSeq" id="WP_139603534.1">
    <property type="nucleotide sequence ID" value="NZ_VDCQ01000023.1"/>
</dbReference>
<keyword evidence="3" id="KW-1185">Reference proteome</keyword>
<sequence length="174" mass="19981">MKNKVLKLSIAGTILCLAALSPVYASQFQPITSEKIEREGTRLTTTWEQSEKKEVVEQLYASWHKGINRLSNKEAATFNKDDFKLYFGFDILQHYTQYLSNTEQQSFHMAVNQAKKSYQKGDKAYGILISSNEKSAKMIWERNTGATHVAELVKYTDEKLGPLWKLSNEFDITE</sequence>
<feature type="signal peptide" evidence="1">
    <location>
        <begin position="1"/>
        <end position="25"/>
    </location>
</feature>
<feature type="chain" id="PRO_5022742606" evidence="1">
    <location>
        <begin position="26"/>
        <end position="174"/>
    </location>
</feature>
<evidence type="ECO:0000256" key="1">
    <source>
        <dbReference type="SAM" id="SignalP"/>
    </source>
</evidence>
<dbReference type="EMBL" id="VDCQ01000023">
    <property type="protein sequence ID" value="TNJ65004.1"/>
    <property type="molecule type" value="Genomic_DNA"/>
</dbReference>
<name>A0A5C4T7B9_9BACL</name>
<dbReference type="Proteomes" id="UP000307943">
    <property type="component" value="Unassembled WGS sequence"/>
</dbReference>
<accession>A0A5C4T7B9</accession>
<protein>
    <submittedName>
        <fullName evidence="2">Uncharacterized protein</fullName>
    </submittedName>
</protein>
<proteinExistence type="predicted"/>
<reference evidence="2 3" key="1">
    <citation type="submission" date="2019-05" db="EMBL/GenBank/DDBJ databases">
        <title>We sequenced the genome of Paenibacillus hemerocallicola KCTC 33185 for further insight into its adaptation and study the phylogeny of Paenibacillus.</title>
        <authorList>
            <person name="Narsing Rao M.P."/>
        </authorList>
    </citation>
    <scope>NUCLEOTIDE SEQUENCE [LARGE SCALE GENOMIC DNA]</scope>
    <source>
        <strain evidence="2 3">KCTC 33185</strain>
    </source>
</reference>
<organism evidence="2 3">
    <name type="scientific">Paenibacillus hemerocallicola</name>
    <dbReference type="NCBI Taxonomy" id="1172614"/>
    <lineage>
        <taxon>Bacteria</taxon>
        <taxon>Bacillati</taxon>
        <taxon>Bacillota</taxon>
        <taxon>Bacilli</taxon>
        <taxon>Bacillales</taxon>
        <taxon>Paenibacillaceae</taxon>
        <taxon>Paenibacillus</taxon>
    </lineage>
</organism>
<keyword evidence="1" id="KW-0732">Signal</keyword>
<evidence type="ECO:0000313" key="2">
    <source>
        <dbReference type="EMBL" id="TNJ65004.1"/>
    </source>
</evidence>
<comment type="caution">
    <text evidence="2">The sequence shown here is derived from an EMBL/GenBank/DDBJ whole genome shotgun (WGS) entry which is preliminary data.</text>
</comment>
<gene>
    <name evidence="2" type="ORF">FE784_17580</name>
</gene>
<evidence type="ECO:0000313" key="3">
    <source>
        <dbReference type="Proteomes" id="UP000307943"/>
    </source>
</evidence>